<reference evidence="1" key="2">
    <citation type="submission" date="2021-03" db="EMBL/GenBank/DDBJ databases">
        <authorList>
            <person name="Cao W."/>
        </authorList>
    </citation>
    <scope>NUCLEOTIDE SEQUENCE</scope>
    <source>
        <strain evidence="1">110414</strain>
    </source>
</reference>
<evidence type="ECO:0000313" key="2">
    <source>
        <dbReference type="Proteomes" id="UP000673447"/>
    </source>
</evidence>
<dbReference type="RefSeq" id="WP_210537424.1">
    <property type="nucleotide sequence ID" value="NZ_JAGKTC010000003.1"/>
</dbReference>
<gene>
    <name evidence="1" type="ORF">J5837_14245</name>
</gene>
<protein>
    <submittedName>
        <fullName evidence="1">Uncharacterized protein</fullName>
    </submittedName>
</protein>
<reference evidence="1" key="1">
    <citation type="journal article" date="2016" name="Int. J. Syst. Evol. Microbiol.">
        <title>Pseudoxanthomonas helianthi sp. nov., isolated from roots of Jerusalem artichoke (Helianthus tuberosus).</title>
        <authorList>
            <person name="Kittiwongwattana C."/>
            <person name="Thawai C."/>
        </authorList>
    </citation>
    <scope>NUCLEOTIDE SEQUENCE</scope>
    <source>
        <strain evidence="1">110414</strain>
    </source>
</reference>
<accession>A0A940X836</accession>
<evidence type="ECO:0000313" key="1">
    <source>
        <dbReference type="EMBL" id="MBP3985570.1"/>
    </source>
</evidence>
<dbReference type="EMBL" id="JAGKTC010000003">
    <property type="protein sequence ID" value="MBP3985570.1"/>
    <property type="molecule type" value="Genomic_DNA"/>
</dbReference>
<dbReference type="Proteomes" id="UP000673447">
    <property type="component" value="Unassembled WGS sequence"/>
</dbReference>
<comment type="caution">
    <text evidence="1">The sequence shown here is derived from an EMBL/GenBank/DDBJ whole genome shotgun (WGS) entry which is preliminary data.</text>
</comment>
<keyword evidence="2" id="KW-1185">Reference proteome</keyword>
<dbReference type="AlphaFoldDB" id="A0A940X836"/>
<organism evidence="1 2">
    <name type="scientific">Pseudoxanthomonas helianthi</name>
    <dbReference type="NCBI Taxonomy" id="1453541"/>
    <lineage>
        <taxon>Bacteria</taxon>
        <taxon>Pseudomonadati</taxon>
        <taxon>Pseudomonadota</taxon>
        <taxon>Gammaproteobacteria</taxon>
        <taxon>Lysobacterales</taxon>
        <taxon>Lysobacteraceae</taxon>
        <taxon>Pseudoxanthomonas</taxon>
    </lineage>
</organism>
<proteinExistence type="predicted"/>
<sequence>MTPLLDANRADQVEGETPLARVLELIQGEGIAQTDAAIARLPPEQLDQLATAAQRKCEANLDLLCCLVDCADVILLREPAEAARDRLLRLNGHLATLLGDHERLTELHENAVYYRDHPQVADRVANYWRRNWA</sequence>
<name>A0A940X836_9GAMM</name>